<evidence type="ECO:0000256" key="2">
    <source>
        <dbReference type="ARBA" id="ARBA00022679"/>
    </source>
</evidence>
<dbReference type="PROSITE" id="PS50405">
    <property type="entry name" value="GST_CTER"/>
    <property type="match status" value="1"/>
</dbReference>
<dbReference type="SFLD" id="SFLDG01150">
    <property type="entry name" value="Main.1:_Beta-like"/>
    <property type="match status" value="1"/>
</dbReference>
<dbReference type="PROSITE" id="PS50404">
    <property type="entry name" value="GST_NTER"/>
    <property type="match status" value="1"/>
</dbReference>
<gene>
    <name evidence="6" type="primary">gst-3</name>
    <name evidence="6" type="ORF">GlitD10_2842</name>
</gene>
<proteinExistence type="inferred from homology"/>
<accession>A0A1J0AGW1</accession>
<protein>
    <submittedName>
        <fullName evidence="6">Glutathione S-transferase-like protein</fullName>
        <ecNumber evidence="6">2.5.1.18</ecNumber>
    </submittedName>
</protein>
<reference evidence="6 7" key="1">
    <citation type="submission" date="2016-10" db="EMBL/GenBank/DDBJ databases">
        <title>Description of Gloeomargarita lithophora gen. nov., sp. nov., a thylakoid-bearing basal-branching cyanobacterium with intracellular carbonates, and proposal for Gloeomargaritales ord. nov.</title>
        <authorList>
            <person name="Moreira D."/>
            <person name="Tavera R."/>
            <person name="Benzerara K."/>
            <person name="Skouri-Panet F."/>
            <person name="Couradeau E."/>
            <person name="Gerard E."/>
            <person name="Loussert C."/>
            <person name="Novelo E."/>
            <person name="Zivanovic Y."/>
            <person name="Lopez-Garcia P."/>
        </authorList>
    </citation>
    <scope>NUCLEOTIDE SEQUENCE [LARGE SCALE GENOMIC DNA]</scope>
    <source>
        <strain evidence="6 7">D10</strain>
    </source>
</reference>
<keyword evidence="7" id="KW-1185">Reference proteome</keyword>
<dbReference type="FunFam" id="3.40.30.10:FF:000039">
    <property type="entry name" value="Glutathione S-transferase domain"/>
    <property type="match status" value="1"/>
</dbReference>
<evidence type="ECO:0000259" key="5">
    <source>
        <dbReference type="PROSITE" id="PS50405"/>
    </source>
</evidence>
<dbReference type="AlphaFoldDB" id="A0A1J0AGW1"/>
<dbReference type="InterPro" id="IPR036249">
    <property type="entry name" value="Thioredoxin-like_sf"/>
</dbReference>
<evidence type="ECO:0000313" key="6">
    <source>
        <dbReference type="EMBL" id="APB35186.1"/>
    </source>
</evidence>
<organism evidence="6 7">
    <name type="scientific">Gloeomargarita lithophora Alchichica-D10</name>
    <dbReference type="NCBI Taxonomy" id="1188229"/>
    <lineage>
        <taxon>Bacteria</taxon>
        <taxon>Bacillati</taxon>
        <taxon>Cyanobacteriota</taxon>
        <taxon>Cyanophyceae</taxon>
        <taxon>Gloeomargaritales</taxon>
        <taxon>Gloeomargaritaceae</taxon>
        <taxon>Gloeomargarita</taxon>
    </lineage>
</organism>
<dbReference type="STRING" id="1188229.GlitD10_2842"/>
<dbReference type="Gene3D" id="1.20.1050.10">
    <property type="match status" value="1"/>
</dbReference>
<dbReference type="Proteomes" id="UP000180235">
    <property type="component" value="Chromosome"/>
</dbReference>
<evidence type="ECO:0000313" key="7">
    <source>
        <dbReference type="Proteomes" id="UP000180235"/>
    </source>
</evidence>
<evidence type="ECO:0000256" key="3">
    <source>
        <dbReference type="RuleBase" id="RU003494"/>
    </source>
</evidence>
<dbReference type="Pfam" id="PF02798">
    <property type="entry name" value="GST_N"/>
    <property type="match status" value="1"/>
</dbReference>
<dbReference type="CDD" id="cd03046">
    <property type="entry name" value="GST_N_GTT1_like"/>
    <property type="match status" value="1"/>
</dbReference>
<dbReference type="InterPro" id="IPR004046">
    <property type="entry name" value="GST_C"/>
</dbReference>
<dbReference type="PANTHER" id="PTHR44051">
    <property type="entry name" value="GLUTATHIONE S-TRANSFERASE-RELATED"/>
    <property type="match status" value="1"/>
</dbReference>
<dbReference type="InterPro" id="IPR010987">
    <property type="entry name" value="Glutathione-S-Trfase_C-like"/>
</dbReference>
<dbReference type="Pfam" id="PF00043">
    <property type="entry name" value="GST_C"/>
    <property type="match status" value="1"/>
</dbReference>
<dbReference type="Gene3D" id="3.40.30.10">
    <property type="entry name" value="Glutaredoxin"/>
    <property type="match status" value="1"/>
</dbReference>
<dbReference type="PANTHER" id="PTHR44051:SF8">
    <property type="entry name" value="GLUTATHIONE S-TRANSFERASE GSTA"/>
    <property type="match status" value="1"/>
</dbReference>
<dbReference type="EC" id="2.5.1.18" evidence="6"/>
<comment type="similarity">
    <text evidence="1 3">Belongs to the GST superfamily.</text>
</comment>
<dbReference type="KEGG" id="glt:GlitD10_2842"/>
<dbReference type="InterPro" id="IPR004045">
    <property type="entry name" value="Glutathione_S-Trfase_N"/>
</dbReference>
<keyword evidence="2 6" id="KW-0808">Transferase</keyword>
<dbReference type="SUPFAM" id="SSF52833">
    <property type="entry name" value="Thioredoxin-like"/>
    <property type="match status" value="1"/>
</dbReference>
<dbReference type="SFLD" id="SFLDG00358">
    <property type="entry name" value="Main_(cytGST)"/>
    <property type="match status" value="1"/>
</dbReference>
<dbReference type="OrthoDB" id="465590at2"/>
<dbReference type="InterPro" id="IPR036282">
    <property type="entry name" value="Glutathione-S-Trfase_C_sf"/>
</dbReference>
<dbReference type="EMBL" id="CP017675">
    <property type="protein sequence ID" value="APB35186.1"/>
    <property type="molecule type" value="Genomic_DNA"/>
</dbReference>
<name>A0A1J0AGW1_9CYAN</name>
<dbReference type="RefSeq" id="WP_071455515.1">
    <property type="nucleotide sequence ID" value="NZ_CP017675.1"/>
</dbReference>
<feature type="domain" description="GST C-terminal" evidence="5">
    <location>
        <begin position="66"/>
        <end position="183"/>
    </location>
</feature>
<sequence>MLKLYGGTRSRAMIVAWYLEELQTPYEFVCLDMAAGAHRQADYLGINPMGKVPALVDGETVVWESGAILLYLADKYGHLPADVGQRGAIYQWVLFSNSTLVQALAQGDKREPEMGKLLPPLQQILSDQAYITGAELTVADVALGSILGFAVQMFGLDFSPYPAIGAYLQRCGGRTAFQKAMAG</sequence>
<evidence type="ECO:0000259" key="4">
    <source>
        <dbReference type="PROSITE" id="PS50404"/>
    </source>
</evidence>
<feature type="domain" description="GST N-terminal" evidence="4">
    <location>
        <begin position="1"/>
        <end position="80"/>
    </location>
</feature>
<dbReference type="SUPFAM" id="SSF47616">
    <property type="entry name" value="GST C-terminal domain-like"/>
    <property type="match status" value="1"/>
</dbReference>
<dbReference type="GO" id="GO:0004364">
    <property type="term" value="F:glutathione transferase activity"/>
    <property type="evidence" value="ECO:0007669"/>
    <property type="project" value="UniProtKB-EC"/>
</dbReference>
<dbReference type="SFLD" id="SFLDS00019">
    <property type="entry name" value="Glutathione_Transferase_(cytos"/>
    <property type="match status" value="1"/>
</dbReference>
<evidence type="ECO:0000256" key="1">
    <source>
        <dbReference type="ARBA" id="ARBA00007409"/>
    </source>
</evidence>
<dbReference type="InterPro" id="IPR040079">
    <property type="entry name" value="Glutathione_S-Trfase"/>
</dbReference>